<dbReference type="InterPro" id="IPR007698">
    <property type="entry name" value="AlaDH/PNT_NAD(H)-bd"/>
</dbReference>
<protein>
    <submittedName>
        <fullName evidence="4">N(5)-(Carboxyethyl)ornithine synthase</fullName>
    </submittedName>
</protein>
<name>A0A430AZ86_9ENTE</name>
<keyword evidence="1" id="KW-0560">Oxidoreductase</keyword>
<evidence type="ECO:0000313" key="5">
    <source>
        <dbReference type="Proteomes" id="UP000286773"/>
    </source>
</evidence>
<feature type="domain" description="Alanine dehydrogenase/pyridine nucleotide transhydrogenase N-terminal" evidence="3">
    <location>
        <begin position="4"/>
        <end position="114"/>
    </location>
</feature>
<proteinExistence type="predicted"/>
<evidence type="ECO:0000259" key="2">
    <source>
        <dbReference type="SMART" id="SM01002"/>
    </source>
</evidence>
<gene>
    <name evidence="4" type="ORF">CBF27_03965</name>
</gene>
<dbReference type="SMART" id="SM01003">
    <property type="entry name" value="AlaDh_PNT_N"/>
    <property type="match status" value="1"/>
</dbReference>
<reference evidence="4 5" key="1">
    <citation type="submission" date="2017-05" db="EMBL/GenBank/DDBJ databases">
        <title>Vagococcus spp. assemblies.</title>
        <authorList>
            <person name="Gulvik C.A."/>
        </authorList>
    </citation>
    <scope>NUCLEOTIDE SEQUENCE [LARGE SCALE GENOMIC DNA]</scope>
    <source>
        <strain evidence="4 5">LMG 24798</strain>
    </source>
</reference>
<dbReference type="InterPro" id="IPR036291">
    <property type="entry name" value="NAD(P)-bd_dom_sf"/>
</dbReference>
<dbReference type="PANTHER" id="PTHR42795">
    <property type="entry name" value="ALANINE DEHYDROGENASE"/>
    <property type="match status" value="1"/>
</dbReference>
<accession>A0A430AZ86</accession>
<dbReference type="GO" id="GO:0005886">
    <property type="term" value="C:plasma membrane"/>
    <property type="evidence" value="ECO:0007669"/>
    <property type="project" value="TreeGrafter"/>
</dbReference>
<dbReference type="Proteomes" id="UP000286773">
    <property type="component" value="Unassembled WGS sequence"/>
</dbReference>
<organism evidence="4 5">
    <name type="scientific">Vagococcus acidifermentans</name>
    <dbReference type="NCBI Taxonomy" id="564710"/>
    <lineage>
        <taxon>Bacteria</taxon>
        <taxon>Bacillati</taxon>
        <taxon>Bacillota</taxon>
        <taxon>Bacilli</taxon>
        <taxon>Lactobacillales</taxon>
        <taxon>Enterococcaceae</taxon>
        <taxon>Vagococcus</taxon>
    </lineage>
</organism>
<dbReference type="RefSeq" id="WP_126812653.1">
    <property type="nucleotide sequence ID" value="NZ_NGKC01000003.1"/>
</dbReference>
<evidence type="ECO:0000256" key="1">
    <source>
        <dbReference type="ARBA" id="ARBA00023002"/>
    </source>
</evidence>
<dbReference type="GO" id="GO:0000286">
    <property type="term" value="F:alanine dehydrogenase activity"/>
    <property type="evidence" value="ECO:0007669"/>
    <property type="project" value="TreeGrafter"/>
</dbReference>
<dbReference type="GO" id="GO:0006524">
    <property type="term" value="P:alanine catabolic process"/>
    <property type="evidence" value="ECO:0007669"/>
    <property type="project" value="TreeGrafter"/>
</dbReference>
<sequence length="313" mass="35355">MKLGMIKSNFPNERRIPLLPEDIRDFENELLIETGFGEFMDIADTDYEQAGCRIMSREEIFSRADGIFSLKLIQPTDYALIRPGQIIIGWTHPLGSGKPFMEEQAYPKDLVVVDLDNRFPQIFYHDKMIRADWIPANAVYQNSFYAGFAGVLHAFLSYGLIPDDNTRVAILGSGNVAQGAFHGVSKFTSNVKLYYRRTLPDFEKKAPSYDMIINGIEVGSWGKPIMTKAQQKTLKKGAFVIDVAADAGNAIEGTRFTTLDEPIYKEDGVYYFVVPNTPALAYRNVSKVLSRQFSKYIFKKSIAVFKEVAHDNL</sequence>
<dbReference type="PANTHER" id="PTHR42795:SF1">
    <property type="entry name" value="ALANINE DEHYDROGENASE"/>
    <property type="match status" value="1"/>
</dbReference>
<dbReference type="Pfam" id="PF05222">
    <property type="entry name" value="AlaDh_PNT_N"/>
    <property type="match status" value="1"/>
</dbReference>
<dbReference type="Pfam" id="PF01262">
    <property type="entry name" value="AlaDh_PNT_C"/>
    <property type="match status" value="1"/>
</dbReference>
<dbReference type="AlphaFoldDB" id="A0A430AZ86"/>
<dbReference type="SUPFAM" id="SSF51735">
    <property type="entry name" value="NAD(P)-binding Rossmann-fold domains"/>
    <property type="match status" value="1"/>
</dbReference>
<dbReference type="SMART" id="SM01002">
    <property type="entry name" value="AlaDh_PNT_C"/>
    <property type="match status" value="1"/>
</dbReference>
<dbReference type="InterPro" id="IPR007886">
    <property type="entry name" value="AlaDH/PNT_N"/>
</dbReference>
<feature type="domain" description="Alanine dehydrogenase/pyridine nucleotide transhydrogenase NAD(H)-binding" evidence="2">
    <location>
        <begin position="152"/>
        <end position="273"/>
    </location>
</feature>
<dbReference type="Gene3D" id="3.40.50.720">
    <property type="entry name" value="NAD(P)-binding Rossmann-like Domain"/>
    <property type="match status" value="2"/>
</dbReference>
<evidence type="ECO:0000259" key="3">
    <source>
        <dbReference type="SMART" id="SM01003"/>
    </source>
</evidence>
<comment type="caution">
    <text evidence="4">The sequence shown here is derived from an EMBL/GenBank/DDBJ whole genome shotgun (WGS) entry which is preliminary data.</text>
</comment>
<dbReference type="OrthoDB" id="9804592at2"/>
<dbReference type="SUPFAM" id="SSF52283">
    <property type="entry name" value="Formate/glycerate dehydrogenase catalytic domain-like"/>
    <property type="match status" value="1"/>
</dbReference>
<evidence type="ECO:0000313" key="4">
    <source>
        <dbReference type="EMBL" id="RSU13344.1"/>
    </source>
</evidence>
<keyword evidence="5" id="KW-1185">Reference proteome</keyword>
<dbReference type="EMBL" id="NGKC01000003">
    <property type="protein sequence ID" value="RSU13344.1"/>
    <property type="molecule type" value="Genomic_DNA"/>
</dbReference>